<dbReference type="InterPro" id="IPR052709">
    <property type="entry name" value="Transposase-MT_Hybrid"/>
</dbReference>
<dbReference type="AlphaFoldDB" id="A0A4Y2EJ55"/>
<dbReference type="EMBL" id="BGPR01092634">
    <property type="protein sequence ID" value="GBM27915.1"/>
    <property type="molecule type" value="Genomic_DNA"/>
</dbReference>
<evidence type="ECO:0000313" key="3">
    <source>
        <dbReference type="Proteomes" id="UP000499080"/>
    </source>
</evidence>
<dbReference type="InterPro" id="IPR041426">
    <property type="entry name" value="Mos1_HTH"/>
</dbReference>
<feature type="domain" description="Mos1 transposase HTH" evidence="1">
    <location>
        <begin position="13"/>
        <end position="58"/>
    </location>
</feature>
<evidence type="ECO:0000313" key="2">
    <source>
        <dbReference type="EMBL" id="GBM27915.1"/>
    </source>
</evidence>
<dbReference type="Gene3D" id="1.10.10.1450">
    <property type="match status" value="1"/>
</dbReference>
<dbReference type="Pfam" id="PF17906">
    <property type="entry name" value="HTH_48"/>
    <property type="match status" value="1"/>
</dbReference>
<accession>A0A4Y2EJ55</accession>
<dbReference type="PANTHER" id="PTHR46060">
    <property type="entry name" value="MARINER MOS1 TRANSPOSASE-LIKE PROTEIN"/>
    <property type="match status" value="1"/>
</dbReference>
<proteinExistence type="predicted"/>
<reference evidence="2 3" key="1">
    <citation type="journal article" date="2019" name="Sci. Rep.">
        <title>Orb-weaving spider Araneus ventricosus genome elucidates the spidroin gene catalogue.</title>
        <authorList>
            <person name="Kono N."/>
            <person name="Nakamura H."/>
            <person name="Ohtoshi R."/>
            <person name="Moran D.A.P."/>
            <person name="Shinohara A."/>
            <person name="Yoshida Y."/>
            <person name="Fujiwara M."/>
            <person name="Mori M."/>
            <person name="Tomita M."/>
            <person name="Arakawa K."/>
        </authorList>
    </citation>
    <scope>NUCLEOTIDE SEQUENCE [LARGE SCALE GENOMIC DNA]</scope>
</reference>
<organism evidence="2 3">
    <name type="scientific">Araneus ventricosus</name>
    <name type="common">Orbweaver spider</name>
    <name type="synonym">Epeira ventricosa</name>
    <dbReference type="NCBI Taxonomy" id="182803"/>
    <lineage>
        <taxon>Eukaryota</taxon>
        <taxon>Metazoa</taxon>
        <taxon>Ecdysozoa</taxon>
        <taxon>Arthropoda</taxon>
        <taxon>Chelicerata</taxon>
        <taxon>Arachnida</taxon>
        <taxon>Araneae</taxon>
        <taxon>Araneomorphae</taxon>
        <taxon>Entelegynae</taxon>
        <taxon>Araneoidea</taxon>
        <taxon>Araneidae</taxon>
        <taxon>Araneus</taxon>
    </lineage>
</organism>
<evidence type="ECO:0000259" key="1">
    <source>
        <dbReference type="Pfam" id="PF17906"/>
    </source>
</evidence>
<comment type="caution">
    <text evidence="2">The sequence shown here is derived from an EMBL/GenBank/DDBJ whole genome shotgun (WGS) entry which is preliminary data.</text>
</comment>
<protein>
    <recommendedName>
        <fullName evidence="1">Mos1 transposase HTH domain-containing protein</fullName>
    </recommendedName>
</protein>
<dbReference type="OrthoDB" id="8191996at2759"/>
<name>A0A4Y2EJ55_ARAVE</name>
<gene>
    <name evidence="2" type="ORF">AVEN_59772_1</name>
</gene>
<dbReference type="PANTHER" id="PTHR46060:SF1">
    <property type="entry name" value="MARINER MOS1 TRANSPOSASE-LIKE PROTEIN"/>
    <property type="match status" value="1"/>
</dbReference>
<keyword evidence="3" id="KW-1185">Reference proteome</keyword>
<dbReference type="Proteomes" id="UP000499080">
    <property type="component" value="Unassembled WGS sequence"/>
</dbReference>
<sequence length="129" mass="15029">MLQSLENPADCEIRSDIRFLNAKDVKAAEIHREISEVYEENIMSEGMVRKWVRAFEDGRTNAHDEERSERLSEITEDLVRKVDGKVRKNRRFTISSSSTELHQVSRRVLYGIVTEYNCKLCSLWAPPTI</sequence>